<dbReference type="InterPro" id="IPR010996">
    <property type="entry name" value="HHH_MUS81"/>
</dbReference>
<dbReference type="GO" id="GO:0003887">
    <property type="term" value="F:DNA-directed DNA polymerase activity"/>
    <property type="evidence" value="ECO:0007669"/>
    <property type="project" value="InterPro"/>
</dbReference>
<feature type="region of interest" description="Disordered" evidence="2">
    <location>
        <begin position="509"/>
        <end position="537"/>
    </location>
</feature>
<feature type="active site" description="Nucleophile; Schiff-base intermediate with DNA; for 5'-dRP lyase activity" evidence="1">
    <location>
        <position position="664"/>
    </location>
</feature>
<dbReference type="PANTHER" id="PTHR11276">
    <property type="entry name" value="DNA POLYMERASE TYPE-X FAMILY MEMBER"/>
    <property type="match status" value="1"/>
</dbReference>
<dbReference type="HOGENOM" id="CLU_362488_0_0_1"/>
<accession>A0A0C9XWI5</accession>
<evidence type="ECO:0000313" key="4">
    <source>
        <dbReference type="EMBL" id="KIK09396.1"/>
    </source>
</evidence>
<evidence type="ECO:0000259" key="3">
    <source>
        <dbReference type="PROSITE" id="PS50172"/>
    </source>
</evidence>
<dbReference type="InterPro" id="IPR001357">
    <property type="entry name" value="BRCT_dom"/>
</dbReference>
<dbReference type="GO" id="GO:0006303">
    <property type="term" value="P:double-strand break repair via nonhomologous end joining"/>
    <property type="evidence" value="ECO:0007669"/>
    <property type="project" value="TreeGrafter"/>
</dbReference>
<evidence type="ECO:0000256" key="1">
    <source>
        <dbReference type="PIRSR" id="PIRSR622312-50"/>
    </source>
</evidence>
<protein>
    <recommendedName>
        <fullName evidence="3">BRCT domain-containing protein</fullName>
    </recommendedName>
</protein>
<dbReference type="GO" id="GO:0005634">
    <property type="term" value="C:nucleus"/>
    <property type="evidence" value="ECO:0007669"/>
    <property type="project" value="TreeGrafter"/>
</dbReference>
<dbReference type="PROSITE" id="PS50172">
    <property type="entry name" value="BRCT"/>
    <property type="match status" value="1"/>
</dbReference>
<reference evidence="5" key="2">
    <citation type="submission" date="2015-01" db="EMBL/GenBank/DDBJ databases">
        <title>Evolutionary Origins and Diversification of the Mycorrhizal Mutualists.</title>
        <authorList>
            <consortium name="DOE Joint Genome Institute"/>
            <consortium name="Mycorrhizal Genomics Consortium"/>
            <person name="Kohler A."/>
            <person name="Kuo A."/>
            <person name="Nagy L.G."/>
            <person name="Floudas D."/>
            <person name="Copeland A."/>
            <person name="Barry K.W."/>
            <person name="Cichocki N."/>
            <person name="Veneault-Fourrey C."/>
            <person name="LaButti K."/>
            <person name="Lindquist E.A."/>
            <person name="Lipzen A."/>
            <person name="Lundell T."/>
            <person name="Morin E."/>
            <person name="Murat C."/>
            <person name="Riley R."/>
            <person name="Ohm R."/>
            <person name="Sun H."/>
            <person name="Tunlid A."/>
            <person name="Henrissat B."/>
            <person name="Grigoriev I.V."/>
            <person name="Hibbett D.S."/>
            <person name="Martin F."/>
        </authorList>
    </citation>
    <scope>NUCLEOTIDE SEQUENCE [LARGE SCALE GENOMIC DNA]</scope>
    <source>
        <strain evidence="5">LaAM-08-1</strain>
    </source>
</reference>
<dbReference type="InterPro" id="IPR018944">
    <property type="entry name" value="DNA_pol_lambd_fingers_domain"/>
</dbReference>
<name>A0A0C9XWI5_9AGAR</name>
<keyword evidence="5" id="KW-1185">Reference proteome</keyword>
<dbReference type="Pfam" id="PF14716">
    <property type="entry name" value="HHH_8"/>
    <property type="match status" value="1"/>
</dbReference>
<dbReference type="AlphaFoldDB" id="A0A0C9XWI5"/>
<dbReference type="GO" id="GO:0003677">
    <property type="term" value="F:DNA binding"/>
    <property type="evidence" value="ECO:0007669"/>
    <property type="project" value="InterPro"/>
</dbReference>
<dbReference type="PANTHER" id="PTHR11276:SF28">
    <property type="entry name" value="DNA POLYMERASE LAMBDA"/>
    <property type="match status" value="1"/>
</dbReference>
<dbReference type="InterPro" id="IPR027421">
    <property type="entry name" value="DNA_pol_lamdba_lyase_dom_sf"/>
</dbReference>
<gene>
    <name evidence="4" type="ORF">K443DRAFT_127365</name>
</gene>
<dbReference type="Gene3D" id="1.10.150.20">
    <property type="entry name" value="5' to 3' exonuclease, C-terminal subdomain"/>
    <property type="match status" value="1"/>
</dbReference>
<evidence type="ECO:0000313" key="5">
    <source>
        <dbReference type="Proteomes" id="UP000054477"/>
    </source>
</evidence>
<dbReference type="InterPro" id="IPR022312">
    <property type="entry name" value="DNA_pol_X"/>
</dbReference>
<evidence type="ECO:0000256" key="2">
    <source>
        <dbReference type="SAM" id="MobiDB-lite"/>
    </source>
</evidence>
<feature type="region of interest" description="Disordered" evidence="2">
    <location>
        <begin position="236"/>
        <end position="256"/>
    </location>
</feature>
<dbReference type="EMBL" id="KN838538">
    <property type="protein sequence ID" value="KIK09396.1"/>
    <property type="molecule type" value="Genomic_DNA"/>
</dbReference>
<feature type="domain" description="BRCT" evidence="3">
    <location>
        <begin position="391"/>
        <end position="491"/>
    </location>
</feature>
<dbReference type="SUPFAM" id="SSF47802">
    <property type="entry name" value="DNA polymerase beta, N-terminal domain-like"/>
    <property type="match status" value="1"/>
</dbReference>
<feature type="compositionally biased region" description="Polar residues" evidence="2">
    <location>
        <begin position="118"/>
        <end position="136"/>
    </location>
</feature>
<feature type="region of interest" description="Disordered" evidence="2">
    <location>
        <begin position="118"/>
        <end position="140"/>
    </location>
</feature>
<dbReference type="SUPFAM" id="SSF81585">
    <property type="entry name" value="PsbU/PolX domain-like"/>
    <property type="match status" value="1"/>
</dbReference>
<dbReference type="Pfam" id="PF10391">
    <property type="entry name" value="DNA_pol_lambd_f"/>
    <property type="match status" value="1"/>
</dbReference>
<dbReference type="Proteomes" id="UP000054477">
    <property type="component" value="Unassembled WGS sequence"/>
</dbReference>
<organism evidence="4 5">
    <name type="scientific">Laccaria amethystina LaAM-08-1</name>
    <dbReference type="NCBI Taxonomy" id="1095629"/>
    <lineage>
        <taxon>Eukaryota</taxon>
        <taxon>Fungi</taxon>
        <taxon>Dikarya</taxon>
        <taxon>Basidiomycota</taxon>
        <taxon>Agaricomycotina</taxon>
        <taxon>Agaricomycetes</taxon>
        <taxon>Agaricomycetidae</taxon>
        <taxon>Agaricales</taxon>
        <taxon>Agaricineae</taxon>
        <taxon>Hydnangiaceae</taxon>
        <taxon>Laccaria</taxon>
    </lineage>
</organism>
<dbReference type="Gene3D" id="1.10.150.110">
    <property type="entry name" value="DNA polymerase beta, N-terminal domain-like"/>
    <property type="match status" value="1"/>
</dbReference>
<dbReference type="OrthoDB" id="205514at2759"/>
<proteinExistence type="predicted"/>
<sequence length="771" mass="86908">MDDLEQFFAEQESRINLPDEDIHNYLNRISKIASAKCRGRASDSSRLRHRDVSHQLSIKRKPSELGSALKRRRLSKVLEPQHKPISFTHKEISIPLMNFSPNDPPLSIFNVATVDSQSKKPTLSPSVNHLESSQSVSDDDGSNMPLEYLFLEQKPMLTTVRSSEANLTLLSEPASPISGFSRGSIKRSVSPKRIDPSIISKKSKLNFLPLNEGPFARHANKSTDASGAEKTIAQRRWNSQDQDPPTSPIEDPSLTSSFHLNDQVSEASTLYLEVKKRVAHHTTRKRRDKVVKLDLKPTDILKTEKVAAPLADKSSIIYVSSSPSTRASSPNLAPQDILVTEVNKSIAITDKTQTKVVMGKKAKPQLLTPMEYAQRLNEQVTKSFFVNAEKKYVRFLVGKHVFYTGGDMNYASKTTRGRMDLIVRHGGNLVPVYDSGVVTLVITDAQIRPTLRAMGLKHLRQIPDHIPTVAWPWMVSAISRAKVLDKNELEERLHSDLWIHAAFSDRIEAGPKPYKPSEQNDKIGGKHQRTDMSRIPPQGMPAEARTTATLFPGSDDQRVQWEDPLAEFYASARAERDDARLWSGEGENFSEGEERGEKLVHGGQSPKRLTELMELHKAKMSDEDRWRAFSYNKSIRALRNYPKRLDSYAEARNIRGVGERTARKIEEILETGELRRIRYERTDEVKSTRLFQGIYGVGRSTAFKWYAAGCRTLDDISAGKFGVSLSRAQEIGIRFYDGANANFTPHTTLFSSCEQTLMIACLELRRKLFLT</sequence>
<reference evidence="4 5" key="1">
    <citation type="submission" date="2014-04" db="EMBL/GenBank/DDBJ databases">
        <authorList>
            <consortium name="DOE Joint Genome Institute"/>
            <person name="Kuo A."/>
            <person name="Kohler A."/>
            <person name="Nagy L.G."/>
            <person name="Floudas D."/>
            <person name="Copeland A."/>
            <person name="Barry K.W."/>
            <person name="Cichocki N."/>
            <person name="Veneault-Fourrey C."/>
            <person name="LaButti K."/>
            <person name="Lindquist E.A."/>
            <person name="Lipzen A."/>
            <person name="Lundell T."/>
            <person name="Morin E."/>
            <person name="Murat C."/>
            <person name="Sun H."/>
            <person name="Tunlid A."/>
            <person name="Henrissat B."/>
            <person name="Grigoriev I.V."/>
            <person name="Hibbett D.S."/>
            <person name="Martin F."/>
            <person name="Nordberg H.P."/>
            <person name="Cantor M.N."/>
            <person name="Hua S.X."/>
        </authorList>
    </citation>
    <scope>NUCLEOTIDE SEQUENCE [LARGE SCALE GENOMIC DNA]</scope>
    <source>
        <strain evidence="4 5">LaAM-08-1</strain>
    </source>
</reference>
<feature type="compositionally biased region" description="Basic and acidic residues" evidence="2">
    <location>
        <begin position="518"/>
        <end position="532"/>
    </location>
</feature>
<dbReference type="STRING" id="1095629.A0A0C9XWI5"/>